<organism evidence="4 5">
    <name type="scientific">Paucimonas lemoignei</name>
    <name type="common">Pseudomonas lemoignei</name>
    <dbReference type="NCBI Taxonomy" id="29443"/>
    <lineage>
        <taxon>Bacteria</taxon>
        <taxon>Pseudomonadati</taxon>
        <taxon>Pseudomonadota</taxon>
        <taxon>Betaproteobacteria</taxon>
        <taxon>Burkholderiales</taxon>
        <taxon>Burkholderiaceae</taxon>
        <taxon>Paucimonas</taxon>
    </lineage>
</organism>
<evidence type="ECO:0000256" key="1">
    <source>
        <dbReference type="PROSITE-ProRule" id="PRU00339"/>
    </source>
</evidence>
<feature type="chain" id="PRO_5020923407" evidence="3">
    <location>
        <begin position="26"/>
        <end position="605"/>
    </location>
</feature>
<dbReference type="Gene3D" id="1.25.40.10">
    <property type="entry name" value="Tetratricopeptide repeat domain"/>
    <property type="match status" value="3"/>
</dbReference>
<evidence type="ECO:0000256" key="2">
    <source>
        <dbReference type="SAM" id="MobiDB-lite"/>
    </source>
</evidence>
<protein>
    <submittedName>
        <fullName evidence="4">Tetratricopeptide repeat protein</fullName>
    </submittedName>
</protein>
<comment type="caution">
    <text evidence="4">The sequence shown here is derived from an EMBL/GenBank/DDBJ whole genome shotgun (WGS) entry which is preliminary data.</text>
</comment>
<evidence type="ECO:0000313" key="5">
    <source>
        <dbReference type="Proteomes" id="UP000295382"/>
    </source>
</evidence>
<dbReference type="Pfam" id="PF14559">
    <property type="entry name" value="TPR_19"/>
    <property type="match status" value="1"/>
</dbReference>
<dbReference type="EMBL" id="SLZQ01000005">
    <property type="protein sequence ID" value="TCS37008.1"/>
    <property type="molecule type" value="Genomic_DNA"/>
</dbReference>
<evidence type="ECO:0000256" key="3">
    <source>
        <dbReference type="SAM" id="SignalP"/>
    </source>
</evidence>
<proteinExistence type="predicted"/>
<dbReference type="InterPro" id="IPR011990">
    <property type="entry name" value="TPR-like_helical_dom_sf"/>
</dbReference>
<keyword evidence="5" id="KW-1185">Reference proteome</keyword>
<dbReference type="PROSITE" id="PS51257">
    <property type="entry name" value="PROKAR_LIPOPROTEIN"/>
    <property type="match status" value="1"/>
</dbReference>
<reference evidence="4 5" key="1">
    <citation type="submission" date="2019-03" db="EMBL/GenBank/DDBJ databases">
        <title>Genomic Encyclopedia of Type Strains, Phase IV (KMG-IV): sequencing the most valuable type-strain genomes for metagenomic binning, comparative biology and taxonomic classification.</title>
        <authorList>
            <person name="Goeker M."/>
        </authorList>
    </citation>
    <scope>NUCLEOTIDE SEQUENCE [LARGE SCALE GENOMIC DNA]</scope>
    <source>
        <strain evidence="4 5">DSM 7445</strain>
    </source>
</reference>
<dbReference type="GO" id="GO:0000030">
    <property type="term" value="F:mannosyltransferase activity"/>
    <property type="evidence" value="ECO:0007669"/>
    <property type="project" value="TreeGrafter"/>
</dbReference>
<dbReference type="GO" id="GO:0035269">
    <property type="term" value="P:protein O-linked glycosylation via mannose"/>
    <property type="evidence" value="ECO:0007669"/>
    <property type="project" value="TreeGrafter"/>
</dbReference>
<dbReference type="RefSeq" id="WP_207907255.1">
    <property type="nucleotide sequence ID" value="NZ_SLZQ01000005.1"/>
</dbReference>
<feature type="repeat" description="TPR" evidence="1">
    <location>
        <begin position="525"/>
        <end position="558"/>
    </location>
</feature>
<dbReference type="PROSITE" id="PS50005">
    <property type="entry name" value="TPR"/>
    <property type="match status" value="1"/>
</dbReference>
<evidence type="ECO:0000313" key="4">
    <source>
        <dbReference type="EMBL" id="TCS37008.1"/>
    </source>
</evidence>
<dbReference type="Proteomes" id="UP000295382">
    <property type="component" value="Unassembled WGS sequence"/>
</dbReference>
<dbReference type="InterPro" id="IPR052384">
    <property type="entry name" value="TMTC_O-mannosyltransferase"/>
</dbReference>
<gene>
    <name evidence="4" type="ORF">EDC30_105230</name>
</gene>
<sequence>MKNAPAIVTLSLLMSACATVSTPEAQPPVAQSEQAQAPYNGSARQQIATAAHLRRMLQASQSESEAGLPSLDLSPEILFKLLSAEVAAQRGQWKLAYTTELALAQQTRDPRLAQRAMEIALTARRHDEALAAVRLWRTLAPESEQATQYLLSFLMLSDDLSEAAPILKQRLQDIPASSRTMLMFQIQRLLARAKNKQAAFKVLEQVLQPYLDTPETHLVLAQGAVAAGNTERARQEALAAQAAKPESELAALTMALVTPDKDEAAKVLTSYLARYPKAREVRMALARQLVERKQYAQARSQFELLLKDSPKDLTTLYALGVLSAQTRDNAAAEKYLGKYLELLASQPDEERDPSQALLLMSELAEERKDTDAAIKWLSQVDPGEAWLGAQLRRAQLLAKSGNLVGARKALAELTPQGETEQIQVLQAESQILRDAGQIAEAMEVLEGGIKRFPNNTDLLYDQAMLAEKTNQLALMEKNLRKVMTLAPKNQHAYNALGYSLADRNLRLPEAFALITKAHELAPEDPFILDSLGWVHFRMGRLKEAEELLRRAFTIRPDAEIAVHLGEVLWVKGQKEDAQKFWRDARDKDPQNDTLKNTLIRLQVKP</sequence>
<dbReference type="SUPFAM" id="SSF48452">
    <property type="entry name" value="TPR-like"/>
    <property type="match status" value="2"/>
</dbReference>
<dbReference type="InterPro" id="IPR019734">
    <property type="entry name" value="TPR_rpt"/>
</dbReference>
<feature type="region of interest" description="Disordered" evidence="2">
    <location>
        <begin position="23"/>
        <end position="43"/>
    </location>
</feature>
<dbReference type="Pfam" id="PF13374">
    <property type="entry name" value="TPR_10"/>
    <property type="match status" value="1"/>
</dbReference>
<name>A0A4R3HV93_PAULE</name>
<feature type="signal peptide" evidence="3">
    <location>
        <begin position="1"/>
        <end position="25"/>
    </location>
</feature>
<dbReference type="SMART" id="SM00028">
    <property type="entry name" value="TPR"/>
    <property type="match status" value="4"/>
</dbReference>
<dbReference type="PANTHER" id="PTHR44216">
    <property type="entry name" value="PROTEIN O-MANNOSYL-TRANSFERASE TMTC2"/>
    <property type="match status" value="1"/>
</dbReference>
<keyword evidence="3" id="KW-0732">Signal</keyword>
<keyword evidence="1" id="KW-0802">TPR repeat</keyword>
<dbReference type="PANTHER" id="PTHR44216:SF3">
    <property type="entry name" value="PROTEIN O-MANNOSYL-TRANSFERASE TMTC2"/>
    <property type="match status" value="1"/>
</dbReference>
<accession>A0A4R3HV93</accession>
<dbReference type="AlphaFoldDB" id="A0A4R3HV93"/>